<dbReference type="PANTHER" id="PTHR15441:SF2">
    <property type="entry name" value="RIBONUCLEASE P_MRP PROTEIN SUBUNIT POP5"/>
    <property type="match status" value="1"/>
</dbReference>
<dbReference type="GO" id="GO:0001682">
    <property type="term" value="P:tRNA 5'-leader removal"/>
    <property type="evidence" value="ECO:0007669"/>
    <property type="project" value="InterPro"/>
</dbReference>
<accession>A0A4S9C5U0</accession>
<organism evidence="10">
    <name type="scientific">Aureobasidium pullulans</name>
    <name type="common">Black yeast</name>
    <name type="synonym">Pullularia pullulans</name>
    <dbReference type="NCBI Taxonomy" id="5580"/>
    <lineage>
        <taxon>Eukaryota</taxon>
        <taxon>Fungi</taxon>
        <taxon>Dikarya</taxon>
        <taxon>Ascomycota</taxon>
        <taxon>Pezizomycotina</taxon>
        <taxon>Dothideomycetes</taxon>
        <taxon>Dothideomycetidae</taxon>
        <taxon>Dothideales</taxon>
        <taxon>Saccotheciaceae</taxon>
        <taxon>Aureobasidium</taxon>
    </lineage>
</organism>
<dbReference type="AlphaFoldDB" id="A0A4S9C5U0"/>
<dbReference type="GO" id="GO:0005730">
    <property type="term" value="C:nucleolus"/>
    <property type="evidence" value="ECO:0007669"/>
    <property type="project" value="TreeGrafter"/>
</dbReference>
<comment type="caution">
    <text evidence="10">The sequence shown here is derived from an EMBL/GenBank/DDBJ whole genome shotgun (WGS) entry which is preliminary data.</text>
</comment>
<proteinExistence type="inferred from homology"/>
<dbReference type="GO" id="GO:0004526">
    <property type="term" value="F:ribonuclease P activity"/>
    <property type="evidence" value="ECO:0007669"/>
    <property type="project" value="UniProtKB-EC"/>
</dbReference>
<evidence type="ECO:0000256" key="5">
    <source>
        <dbReference type="ARBA" id="ARBA00022694"/>
    </source>
</evidence>
<reference evidence="10" key="1">
    <citation type="submission" date="2018-10" db="EMBL/GenBank/DDBJ databases">
        <title>Fifty Aureobasidium pullulans genomes reveal a recombining polyextremotolerant generalist.</title>
        <authorList>
            <person name="Gostincar C."/>
            <person name="Turk M."/>
            <person name="Zajc J."/>
            <person name="Gunde-Cimerman N."/>
        </authorList>
    </citation>
    <scope>NUCLEOTIDE SEQUENCE [LARGE SCALE GENOMIC DNA]</scope>
    <source>
        <strain evidence="10">EXF-10085</strain>
    </source>
</reference>
<evidence type="ECO:0000256" key="8">
    <source>
        <dbReference type="ARBA" id="ARBA00044198"/>
    </source>
</evidence>
<evidence type="ECO:0000256" key="3">
    <source>
        <dbReference type="ARBA" id="ARBA00010800"/>
    </source>
</evidence>
<dbReference type="Gene3D" id="3.30.70.3250">
    <property type="entry name" value="Ribonuclease P, Pop5 subunit"/>
    <property type="match status" value="1"/>
</dbReference>
<dbReference type="InterPro" id="IPR002759">
    <property type="entry name" value="Pop5/Rpp14/Rnp2-like"/>
</dbReference>
<keyword evidence="7" id="KW-0539">Nucleus</keyword>
<dbReference type="GO" id="GO:0000460">
    <property type="term" value="P:maturation of 5.8S rRNA"/>
    <property type="evidence" value="ECO:0007669"/>
    <property type="project" value="UniProtKB-ARBA"/>
</dbReference>
<keyword evidence="6" id="KW-0378">Hydrolase</keyword>
<dbReference type="FunFam" id="3.30.70.3250:FF:000004">
    <property type="entry name" value="Ribonuclease P/MRP protein subunit POP5"/>
    <property type="match status" value="1"/>
</dbReference>
<dbReference type="GO" id="GO:0030681">
    <property type="term" value="C:multimeric ribonuclease P complex"/>
    <property type="evidence" value="ECO:0007669"/>
    <property type="project" value="TreeGrafter"/>
</dbReference>
<evidence type="ECO:0000256" key="1">
    <source>
        <dbReference type="ARBA" id="ARBA00000928"/>
    </source>
</evidence>
<dbReference type="EMBL" id="QZAS01000043">
    <property type="protein sequence ID" value="THX01972.1"/>
    <property type="molecule type" value="Genomic_DNA"/>
</dbReference>
<comment type="similarity">
    <text evidence="3">Belongs to the eukaryotic/archaeal RNase P protein component 2 family.</text>
</comment>
<evidence type="ECO:0000256" key="2">
    <source>
        <dbReference type="ARBA" id="ARBA00004123"/>
    </source>
</evidence>
<name>A0A4S9C5U0_AURPU</name>
<dbReference type="PANTHER" id="PTHR15441">
    <property type="entry name" value="RIBONUCLEASE P PROTEIN SUBUNIT P14"/>
    <property type="match status" value="1"/>
</dbReference>
<dbReference type="Pfam" id="PF01900">
    <property type="entry name" value="RNase_P_Rpp14"/>
    <property type="match status" value="1"/>
</dbReference>
<evidence type="ECO:0000256" key="7">
    <source>
        <dbReference type="ARBA" id="ARBA00023242"/>
    </source>
</evidence>
<comment type="subcellular location">
    <subcellularLocation>
        <location evidence="2">Nucleus</location>
    </subcellularLocation>
</comment>
<dbReference type="GO" id="GO:0000172">
    <property type="term" value="C:ribonuclease MRP complex"/>
    <property type="evidence" value="ECO:0007669"/>
    <property type="project" value="UniProtKB-ARBA"/>
</dbReference>
<comment type="catalytic activity">
    <reaction evidence="1">
        <text>Endonucleolytic cleavage of RNA, removing 5'-extranucleotides from tRNA precursor.</text>
        <dbReference type="EC" id="3.1.26.5"/>
    </reaction>
</comment>
<evidence type="ECO:0000256" key="9">
    <source>
        <dbReference type="ARBA" id="ARBA00055200"/>
    </source>
</evidence>
<evidence type="ECO:0000256" key="6">
    <source>
        <dbReference type="ARBA" id="ARBA00022801"/>
    </source>
</evidence>
<sequence>MVRLKHRYLLLNILYPDAETPTKPSTDTELPHVISFRRPSSDKLNAQLLARIIRDGVAELFGDYGSGMIAASLVEAVKYLSPATSTAIVRVSRAHYRLVWAALSFVTRLPKPIDQNCVIQVVRVSGTIRKAEEEAIRRAKAAIIRATARDKGAEFILDKMLGKDDMANTRAGASMGIISHDDEDQMDED</sequence>
<comment type="function">
    <text evidence="9">Component of ribonuclease P, a protein complex that generates mature tRNA molecules by cleaving their 5'-ends. Also a component of RNase MRP, which cleaves pre-rRNA sequences.</text>
</comment>
<keyword evidence="5" id="KW-0819">tRNA processing</keyword>
<dbReference type="SUPFAM" id="SSF160350">
    <property type="entry name" value="Rnp2-like"/>
    <property type="match status" value="1"/>
</dbReference>
<dbReference type="InterPro" id="IPR038085">
    <property type="entry name" value="Rnp2-like_sf"/>
</dbReference>
<evidence type="ECO:0000313" key="10">
    <source>
        <dbReference type="EMBL" id="THX01972.1"/>
    </source>
</evidence>
<dbReference type="GO" id="GO:0033204">
    <property type="term" value="F:ribonuclease P RNA binding"/>
    <property type="evidence" value="ECO:0007669"/>
    <property type="project" value="TreeGrafter"/>
</dbReference>
<protein>
    <recommendedName>
        <fullName evidence="8">Ribonuclease P/MRP protein subunit POP5</fullName>
        <ecNumber evidence="4">3.1.26.5</ecNumber>
    </recommendedName>
</protein>
<gene>
    <name evidence="10" type="ORF">D6D13_08590</name>
</gene>
<dbReference type="EC" id="3.1.26.5" evidence="4"/>
<evidence type="ECO:0000256" key="4">
    <source>
        <dbReference type="ARBA" id="ARBA00012179"/>
    </source>
</evidence>